<dbReference type="EMBL" id="CANTUO010000001">
    <property type="protein sequence ID" value="CAI5757010.1"/>
    <property type="molecule type" value="Genomic_DNA"/>
</dbReference>
<evidence type="ECO:0000256" key="11">
    <source>
        <dbReference type="SAM" id="Phobius"/>
    </source>
</evidence>
<name>A0A9W4XCA6_9ASCO</name>
<keyword evidence="5 11" id="KW-1133">Transmembrane helix</keyword>
<dbReference type="GO" id="GO:0034975">
    <property type="term" value="P:protein folding in endoplasmic reticulum"/>
    <property type="evidence" value="ECO:0007669"/>
    <property type="project" value="TreeGrafter"/>
</dbReference>
<feature type="chain" id="PRO_5040983345" description="SUN-like protein 1" evidence="12">
    <location>
        <begin position="19"/>
        <end position="477"/>
    </location>
</feature>
<gene>
    <name evidence="14" type="ORF">CANVERA_P1527</name>
</gene>
<accession>A0A9W4XCA6</accession>
<dbReference type="PANTHER" id="PTHR12953:SF0">
    <property type="entry name" value="SUN DOMAIN-CONTAINING OSSIFICATION FACTOR"/>
    <property type="match status" value="1"/>
</dbReference>
<feature type="signal peptide" evidence="12">
    <location>
        <begin position="1"/>
        <end position="18"/>
    </location>
</feature>
<comment type="similarity">
    <text evidence="8">Belongs to the SLP1 family.</text>
</comment>
<dbReference type="Pfam" id="PF07738">
    <property type="entry name" value="Sad1_UNC"/>
    <property type="match status" value="1"/>
</dbReference>
<keyword evidence="7" id="KW-0325">Glycoprotein</keyword>
<comment type="caution">
    <text evidence="14">The sequence shown here is derived from an EMBL/GenBank/DDBJ whole genome shotgun (WGS) entry which is preliminary data.</text>
</comment>
<evidence type="ECO:0000259" key="13">
    <source>
        <dbReference type="PROSITE" id="PS51469"/>
    </source>
</evidence>
<proteinExistence type="inferred from homology"/>
<dbReference type="SUPFAM" id="SSF49785">
    <property type="entry name" value="Galactose-binding domain-like"/>
    <property type="match status" value="1"/>
</dbReference>
<evidence type="ECO:0000256" key="7">
    <source>
        <dbReference type="ARBA" id="ARBA00023180"/>
    </source>
</evidence>
<dbReference type="InterPro" id="IPR012919">
    <property type="entry name" value="SUN_dom"/>
</dbReference>
<dbReference type="FunFam" id="2.60.120.260:FF:000099">
    <property type="entry name" value="Uncharacterized protein, isoform C"/>
    <property type="match status" value="1"/>
</dbReference>
<dbReference type="InterPro" id="IPR045120">
    <property type="entry name" value="Suco/Slp1-like"/>
</dbReference>
<evidence type="ECO:0000256" key="3">
    <source>
        <dbReference type="ARBA" id="ARBA00022729"/>
    </source>
</evidence>
<sequence>MIIKYLLIPILIPLQINALSDISPVKQQENIFIDNQTASETKLFLQSPTDTPIDHNEDLEACGFMSFEEWKKTKIESNITNDTIININQTTPPINKTIEIQNFTEIEGKLYKDKFNFASIDCAATIVKTNSQAKGASAILKENKDSYLLNECSIYHKYVIIELCQDILISQIVMGNFEFFSSMFKDLNFEISDRFPTNNWKSLGNFKAENKRDLQVFNIMNPLIWARYLKIEILSHYDNEFYCPISIVRVHGKTMMDEFKEEKVEEQPKQIVDESIFINETLEDECKILLPHLRLNEFLKDLNQTKDFCLPNDSTSTLSTITTQESIYKNIMKRLSLLESNATLSLLYIEEQSKLLSNAFSNLEKKQVNNFNNLINSVNLTLFSQITTFKENFNNLNIQYLNLFKLQESNYKSFWSNSNQKVVHLTQELNFQRKLVIFNSLIIIFLLVYVVITRDINIEIDKTQSSVLISSPFRRKK</sequence>
<keyword evidence="4" id="KW-0256">Endoplasmic reticulum</keyword>
<dbReference type="Gene3D" id="2.60.120.260">
    <property type="entry name" value="Galactose-binding domain-like"/>
    <property type="match status" value="1"/>
</dbReference>
<evidence type="ECO:0000256" key="10">
    <source>
        <dbReference type="ARBA" id="ARBA00075366"/>
    </source>
</evidence>
<keyword evidence="2 11" id="KW-0812">Transmembrane</keyword>
<dbReference type="AlphaFoldDB" id="A0A9W4XCA6"/>
<feature type="transmembrane region" description="Helical" evidence="11">
    <location>
        <begin position="435"/>
        <end position="452"/>
    </location>
</feature>
<evidence type="ECO:0000256" key="1">
    <source>
        <dbReference type="ARBA" id="ARBA00004115"/>
    </source>
</evidence>
<feature type="domain" description="SUN" evidence="13">
    <location>
        <begin position="86"/>
        <end position="255"/>
    </location>
</feature>
<keyword evidence="15" id="KW-1185">Reference proteome</keyword>
<keyword evidence="3 12" id="KW-0732">Signal</keyword>
<evidence type="ECO:0000313" key="14">
    <source>
        <dbReference type="EMBL" id="CAI5757010.1"/>
    </source>
</evidence>
<protein>
    <recommendedName>
        <fullName evidence="10">SUN-like protein 1</fullName>
    </recommendedName>
</protein>
<evidence type="ECO:0000313" key="15">
    <source>
        <dbReference type="Proteomes" id="UP001152885"/>
    </source>
</evidence>
<comment type="subcellular location">
    <subcellularLocation>
        <location evidence="1">Endoplasmic reticulum membrane</location>
        <topology evidence="1">Single-pass type I membrane protein</topology>
    </subcellularLocation>
</comment>
<evidence type="ECO:0000256" key="12">
    <source>
        <dbReference type="SAM" id="SignalP"/>
    </source>
</evidence>
<evidence type="ECO:0000256" key="6">
    <source>
        <dbReference type="ARBA" id="ARBA00023136"/>
    </source>
</evidence>
<keyword evidence="6 11" id="KW-0472">Membrane</keyword>
<dbReference type="InterPro" id="IPR008979">
    <property type="entry name" value="Galactose-bd-like_sf"/>
</dbReference>
<reference evidence="14" key="1">
    <citation type="submission" date="2022-12" db="EMBL/GenBank/DDBJ databases">
        <authorList>
            <person name="Brejova B."/>
        </authorList>
    </citation>
    <scope>NUCLEOTIDE SEQUENCE</scope>
</reference>
<evidence type="ECO:0000256" key="2">
    <source>
        <dbReference type="ARBA" id="ARBA00022692"/>
    </source>
</evidence>
<dbReference type="Proteomes" id="UP001152885">
    <property type="component" value="Unassembled WGS sequence"/>
</dbReference>
<dbReference type="PANTHER" id="PTHR12953">
    <property type="entry name" value="MEMBRANE PROTEIN CH1 RELATED"/>
    <property type="match status" value="1"/>
</dbReference>
<evidence type="ECO:0000256" key="9">
    <source>
        <dbReference type="ARBA" id="ARBA00064635"/>
    </source>
</evidence>
<dbReference type="OrthoDB" id="266334at2759"/>
<comment type="subunit">
    <text evidence="9">Interacts with EMP65.</text>
</comment>
<evidence type="ECO:0000256" key="4">
    <source>
        <dbReference type="ARBA" id="ARBA00022824"/>
    </source>
</evidence>
<organism evidence="14 15">
    <name type="scientific">Candida verbasci</name>
    <dbReference type="NCBI Taxonomy" id="1227364"/>
    <lineage>
        <taxon>Eukaryota</taxon>
        <taxon>Fungi</taxon>
        <taxon>Dikarya</taxon>
        <taxon>Ascomycota</taxon>
        <taxon>Saccharomycotina</taxon>
        <taxon>Pichiomycetes</taxon>
        <taxon>Debaryomycetaceae</taxon>
        <taxon>Candida/Lodderomyces clade</taxon>
        <taxon>Candida</taxon>
    </lineage>
</organism>
<dbReference type="PROSITE" id="PS51469">
    <property type="entry name" value="SUN"/>
    <property type="match status" value="1"/>
</dbReference>
<evidence type="ECO:0000256" key="5">
    <source>
        <dbReference type="ARBA" id="ARBA00022989"/>
    </source>
</evidence>
<dbReference type="GO" id="GO:0005789">
    <property type="term" value="C:endoplasmic reticulum membrane"/>
    <property type="evidence" value="ECO:0007669"/>
    <property type="project" value="UniProtKB-SubCell"/>
</dbReference>
<evidence type="ECO:0000256" key="8">
    <source>
        <dbReference type="ARBA" id="ARBA00061226"/>
    </source>
</evidence>